<evidence type="ECO:0000313" key="1">
    <source>
        <dbReference type="EMBL" id="MBU8821468.1"/>
    </source>
</evidence>
<comment type="caution">
    <text evidence="1">The sequence shown here is derived from an EMBL/GenBank/DDBJ whole genome shotgun (WGS) entry which is preliminary data.</text>
</comment>
<evidence type="ECO:0008006" key="3">
    <source>
        <dbReference type="Google" id="ProtNLM"/>
    </source>
</evidence>
<dbReference type="Proteomes" id="UP000696413">
    <property type="component" value="Unassembled WGS sequence"/>
</dbReference>
<sequence length="84" mass="9470">MVDLSRLLDNRDDAFRRDAVSMRVKAEGLEFLDQVPGHLHAWARSTRGGWLALITCEVPTGNKKGRLKIRQWCPARAVTPNGQD</sequence>
<accession>A0ABS6HJ95</accession>
<dbReference type="EMBL" id="JAHBOM010000001">
    <property type="protein sequence ID" value="MBU8821468.1"/>
    <property type="molecule type" value="Genomic_DNA"/>
</dbReference>
<proteinExistence type="predicted"/>
<gene>
    <name evidence="1" type="ORF">KL859_01095</name>
</gene>
<evidence type="ECO:0000313" key="2">
    <source>
        <dbReference type="Proteomes" id="UP000696413"/>
    </source>
</evidence>
<organism evidence="1 2">
    <name type="scientific">Mycolicibacterium goodii</name>
    <name type="common">Mycobacterium goodii</name>
    <dbReference type="NCBI Taxonomy" id="134601"/>
    <lineage>
        <taxon>Bacteria</taxon>
        <taxon>Bacillati</taxon>
        <taxon>Actinomycetota</taxon>
        <taxon>Actinomycetes</taxon>
        <taxon>Mycobacteriales</taxon>
        <taxon>Mycobacteriaceae</taxon>
        <taxon>Mycolicibacterium</taxon>
    </lineage>
</organism>
<keyword evidence="2" id="KW-1185">Reference proteome</keyword>
<protein>
    <recommendedName>
        <fullName evidence="3">Transposase</fullName>
    </recommendedName>
</protein>
<reference evidence="1 2" key="1">
    <citation type="submission" date="2021-05" db="EMBL/GenBank/DDBJ databases">
        <title>Draft Genome Sequences of Clinical Respiratory Isolates of Mycobacterium goodii Recovered in Ireland.</title>
        <authorList>
            <person name="Flanagan P.R."/>
            <person name="Mok S."/>
            <person name="Roycroft E."/>
            <person name="Rogers T.R."/>
            <person name="Fitzgibbon M."/>
        </authorList>
    </citation>
    <scope>NUCLEOTIDE SEQUENCE [LARGE SCALE GENOMIC DNA]</scope>
    <source>
        <strain evidence="1 2">14IE55</strain>
    </source>
</reference>
<name>A0ABS6HJ95_MYCGD</name>